<dbReference type="GeneID" id="96900232"/>
<dbReference type="CDD" id="cd15857">
    <property type="entry name" value="SNARE_SEC9C"/>
    <property type="match status" value="1"/>
</dbReference>
<dbReference type="CDD" id="cd15886">
    <property type="entry name" value="SNARE_SEC9N"/>
    <property type="match status" value="1"/>
</dbReference>
<dbReference type="GO" id="GO:0005886">
    <property type="term" value="C:plasma membrane"/>
    <property type="evidence" value="ECO:0007669"/>
    <property type="project" value="TreeGrafter"/>
</dbReference>
<name>G0V5K5_NAUCA</name>
<feature type="compositionally biased region" description="Polar residues" evidence="3">
    <location>
        <begin position="245"/>
        <end position="278"/>
    </location>
</feature>
<feature type="domain" description="T-SNARE coiled-coil homology" evidence="4">
    <location>
        <begin position="582"/>
        <end position="644"/>
    </location>
</feature>
<dbReference type="GO" id="GO:0006906">
    <property type="term" value="P:vesicle fusion"/>
    <property type="evidence" value="ECO:0007669"/>
    <property type="project" value="TreeGrafter"/>
</dbReference>
<dbReference type="PANTHER" id="PTHR19305">
    <property type="entry name" value="SYNAPTOSOMAL ASSOCIATED PROTEIN"/>
    <property type="match status" value="1"/>
</dbReference>
<evidence type="ECO:0000256" key="3">
    <source>
        <dbReference type="SAM" id="MobiDB-lite"/>
    </source>
</evidence>
<dbReference type="PROSITE" id="PS50192">
    <property type="entry name" value="T_SNARE"/>
    <property type="match status" value="1"/>
</dbReference>
<evidence type="ECO:0000313" key="6">
    <source>
        <dbReference type="Proteomes" id="UP000001640"/>
    </source>
</evidence>
<dbReference type="GO" id="GO:0006887">
    <property type="term" value="P:exocytosis"/>
    <property type="evidence" value="ECO:0007669"/>
    <property type="project" value="TreeGrafter"/>
</dbReference>
<dbReference type="SMART" id="SM00397">
    <property type="entry name" value="t_SNARE"/>
    <property type="match status" value="2"/>
</dbReference>
<proteinExistence type="inferred from homology"/>
<dbReference type="STRING" id="1064592.G0V5K5"/>
<feature type="coiled-coil region" evidence="2">
    <location>
        <begin position="606"/>
        <end position="633"/>
    </location>
</feature>
<dbReference type="GO" id="GO:0019905">
    <property type="term" value="F:syntaxin binding"/>
    <property type="evidence" value="ECO:0007669"/>
    <property type="project" value="TreeGrafter"/>
</dbReference>
<evidence type="ECO:0000256" key="1">
    <source>
        <dbReference type="ARBA" id="ARBA00009480"/>
    </source>
</evidence>
<dbReference type="EMBL" id="HE576752">
    <property type="protein sequence ID" value="CCC66742.1"/>
    <property type="molecule type" value="Genomic_DNA"/>
</dbReference>
<feature type="compositionally biased region" description="Basic residues" evidence="3">
    <location>
        <begin position="90"/>
        <end position="107"/>
    </location>
</feature>
<keyword evidence="6" id="KW-1185">Reference proteome</keyword>
<dbReference type="AlphaFoldDB" id="G0V5K5"/>
<accession>G0V5K5</accession>
<comment type="similarity">
    <text evidence="1">Belongs to the SNAP-25 family.</text>
</comment>
<reference key="2">
    <citation type="submission" date="2011-08" db="EMBL/GenBank/DDBJ databases">
        <title>Genome sequence of Naumovozyma castellii.</title>
        <authorList>
            <person name="Gordon J.L."/>
            <person name="Armisen D."/>
            <person name="Proux-Wera E."/>
            <person name="OhEigeartaigh S.S."/>
            <person name="Byrne K.P."/>
            <person name="Wolfe K.H."/>
        </authorList>
    </citation>
    <scope>NUCLEOTIDE SEQUENCE</scope>
    <source>
        <strain>Type strain:CBS 4309</strain>
    </source>
</reference>
<keyword evidence="2" id="KW-0175">Coiled coil</keyword>
<dbReference type="GO" id="GO:0005484">
    <property type="term" value="F:SNAP receptor activity"/>
    <property type="evidence" value="ECO:0007669"/>
    <property type="project" value="TreeGrafter"/>
</dbReference>
<dbReference type="Gene3D" id="1.20.5.110">
    <property type="match status" value="2"/>
</dbReference>
<dbReference type="HOGENOM" id="CLU_020823_1_0_1"/>
<dbReference type="Proteomes" id="UP000001640">
    <property type="component" value="Chromosome 1"/>
</dbReference>
<dbReference type="InterPro" id="IPR000727">
    <property type="entry name" value="T_SNARE_dom"/>
</dbReference>
<dbReference type="OrthoDB" id="18679at2759"/>
<feature type="region of interest" description="Disordered" evidence="3">
    <location>
        <begin position="54"/>
        <end position="294"/>
    </location>
</feature>
<organism evidence="5 6">
    <name type="scientific">Naumovozyma castellii</name>
    <name type="common">Yeast</name>
    <name type="synonym">Saccharomyces castellii</name>
    <dbReference type="NCBI Taxonomy" id="27288"/>
    <lineage>
        <taxon>Eukaryota</taxon>
        <taxon>Fungi</taxon>
        <taxon>Dikarya</taxon>
        <taxon>Ascomycota</taxon>
        <taxon>Saccharomycotina</taxon>
        <taxon>Saccharomycetes</taxon>
        <taxon>Saccharomycetales</taxon>
        <taxon>Saccharomycetaceae</taxon>
        <taxon>Naumovozyma</taxon>
    </lineage>
</organism>
<feature type="compositionally biased region" description="Low complexity" evidence="3">
    <location>
        <begin position="214"/>
        <end position="234"/>
    </location>
</feature>
<reference evidence="5 6" key="1">
    <citation type="journal article" date="2011" name="Proc. Natl. Acad. Sci. U.S.A.">
        <title>Evolutionary erosion of yeast sex chromosomes by mating-type switching accidents.</title>
        <authorList>
            <person name="Gordon J.L."/>
            <person name="Armisen D."/>
            <person name="Proux-Wera E."/>
            <person name="Oheigeartaigh S.S."/>
            <person name="Byrne K.P."/>
            <person name="Wolfe K.H."/>
        </authorList>
    </citation>
    <scope>NUCLEOTIDE SEQUENCE [LARGE SCALE GENOMIC DNA]</scope>
    <source>
        <strain evidence="6">ATCC 76901 / BCRC 22586 / CBS 4309 / NBRC 1992 / NRRL Y-12630</strain>
    </source>
</reference>
<dbReference type="KEGG" id="ncs:NCAS_0A01840"/>
<dbReference type="PANTHER" id="PTHR19305:SF9">
    <property type="entry name" value="SYNAPTOSOMAL-ASSOCIATED PROTEIN 29"/>
    <property type="match status" value="1"/>
</dbReference>
<dbReference type="RefSeq" id="XP_003673134.1">
    <property type="nucleotide sequence ID" value="XM_003673086.1"/>
</dbReference>
<dbReference type="SUPFAM" id="SSF58038">
    <property type="entry name" value="SNARE fusion complex"/>
    <property type="match status" value="2"/>
</dbReference>
<gene>
    <name evidence="5" type="primary">NCAS0A01840</name>
    <name evidence="5" type="ordered locus">NCAS_0A01840</name>
</gene>
<evidence type="ECO:0000259" key="4">
    <source>
        <dbReference type="PROSITE" id="PS50192"/>
    </source>
</evidence>
<feature type="compositionally biased region" description="Low complexity" evidence="3">
    <location>
        <begin position="184"/>
        <end position="198"/>
    </location>
</feature>
<evidence type="ECO:0000256" key="2">
    <source>
        <dbReference type="SAM" id="Coils"/>
    </source>
</evidence>
<feature type="compositionally biased region" description="Polar residues" evidence="3">
    <location>
        <begin position="139"/>
        <end position="152"/>
    </location>
</feature>
<dbReference type="InParanoid" id="G0V5K5"/>
<evidence type="ECO:0000313" key="5">
    <source>
        <dbReference type="EMBL" id="CCC66742.1"/>
    </source>
</evidence>
<feature type="region of interest" description="Disordered" evidence="3">
    <location>
        <begin position="1"/>
        <end position="23"/>
    </location>
</feature>
<dbReference type="eggNOG" id="KOG3065">
    <property type="taxonomic scope" value="Eukaryota"/>
</dbReference>
<protein>
    <recommendedName>
        <fullName evidence="4">t-SNARE coiled-coil homology domain-containing protein</fullName>
    </recommendedName>
</protein>
<dbReference type="OMA" id="IFAVHAK"/>
<dbReference type="GO" id="GO:0031201">
    <property type="term" value="C:SNARE complex"/>
    <property type="evidence" value="ECO:0007669"/>
    <property type="project" value="TreeGrafter"/>
</dbReference>
<sequence length="645" mass="73395">MGIKKILKIKPPEEETPEQNRDTLMELGITTKNKLKHKKEKFAAYGMFAKDKGEDKVFAPPGYEQYATPEEELNDLNESPVDLEKDSEHKHKKIPKLHLFKKKKHHNHEHDSLASPNSNKSDPYAVNPEARNYFEDPYSTFNDTEPGNNYTPLVNPERVRKELNPPVDPYTNPGSHFQKHEESTSPSSLPRTPLGSPTIPKNERAINLTPMSPPSSSNISNIPSPSPHKISSPPVRLPPPASRTPVRTNPYENMSLTPTPYVKTNSTSTENPYATMTADSYGMNPGSIAPTAGSDNMERTVTADLNESKLHLLGDDRFDFEDQYEPIKEEDANAVTLDDLNATVDDRGDDLNAEPTWQIQEEETVPLTAPQQTQEQDYNYYEEPRVVPPQEQNVGRGYQTFEEVQREEEARQQQDEDEAVDELKQNIKFTKQSSVASTRNTLKMAQEAEMSGMNTLGILGHQSEQLNNVEGNLDLIKIQNSVAEDKVDELKKLNRNVLAIHAKNPFNAKRRRMEHEDELKARRLEEQAMLQATNQQIANSTQRISNALTENSKPSLIQEKYKRQEVLNRAKKYQFENDEEDDDMEVEIDRNLDQVQQISGRLKKLAISTGEELDSQQERLKDVEENTDNLDIKLNTNTTKLSRIM</sequence>
<feature type="compositionally biased region" description="Basic and acidic residues" evidence="3">
    <location>
        <begin position="10"/>
        <end position="23"/>
    </location>
</feature>